<dbReference type="AlphaFoldDB" id="A0A0F9QDQ2"/>
<keyword evidence="4" id="KW-0408">Iron</keyword>
<dbReference type="GO" id="GO:0051539">
    <property type="term" value="F:4 iron, 4 sulfur cluster binding"/>
    <property type="evidence" value="ECO:0007669"/>
    <property type="project" value="UniProtKB-KW"/>
</dbReference>
<dbReference type="PANTHER" id="PTHR43578:SF3">
    <property type="entry name" value="NADH-QUINONE OXIDOREDUCTASE SUBUNIT F"/>
    <property type="match status" value="1"/>
</dbReference>
<dbReference type="InterPro" id="IPR011538">
    <property type="entry name" value="Nuo51_FMN-bd"/>
</dbReference>
<dbReference type="SUPFAM" id="SSF52833">
    <property type="entry name" value="Thioredoxin-like"/>
    <property type="match status" value="1"/>
</dbReference>
<evidence type="ECO:0000256" key="5">
    <source>
        <dbReference type="ARBA" id="ARBA00023014"/>
    </source>
</evidence>
<gene>
    <name evidence="8" type="ORF">LCGC14_0715890</name>
</gene>
<dbReference type="NCBIfam" id="NF010120">
    <property type="entry name" value="PRK13596.1"/>
    <property type="match status" value="1"/>
</dbReference>
<dbReference type="SUPFAM" id="SSF46548">
    <property type="entry name" value="alpha-helical ferredoxin"/>
    <property type="match status" value="2"/>
</dbReference>
<evidence type="ECO:0000256" key="3">
    <source>
        <dbReference type="ARBA" id="ARBA00022723"/>
    </source>
</evidence>
<feature type="compositionally biased region" description="Acidic residues" evidence="6">
    <location>
        <begin position="1019"/>
        <end position="1036"/>
    </location>
</feature>
<dbReference type="FunFam" id="3.40.50.11540:FF:000001">
    <property type="entry name" value="NADH dehydrogenase [ubiquinone] flavoprotein 1, mitochondrial"/>
    <property type="match status" value="1"/>
</dbReference>
<dbReference type="InterPro" id="IPR023753">
    <property type="entry name" value="FAD/NAD-binding_dom"/>
</dbReference>
<dbReference type="Gene3D" id="1.20.1440.230">
    <property type="entry name" value="NADH-ubiquinone oxidoreductase 51kDa subunit, iron-sulphur binding domain"/>
    <property type="match status" value="1"/>
</dbReference>
<evidence type="ECO:0000256" key="6">
    <source>
        <dbReference type="SAM" id="MobiDB-lite"/>
    </source>
</evidence>
<dbReference type="Gene3D" id="6.10.250.1450">
    <property type="match status" value="1"/>
</dbReference>
<dbReference type="Gene3D" id="3.40.30.10">
    <property type="entry name" value="Glutaredoxin"/>
    <property type="match status" value="1"/>
</dbReference>
<keyword evidence="5" id="KW-0411">Iron-sulfur</keyword>
<dbReference type="Pfam" id="PF01512">
    <property type="entry name" value="Complex1_51K"/>
    <property type="match status" value="1"/>
</dbReference>
<comment type="caution">
    <text evidence="8">The sequence shown here is derived from an EMBL/GenBank/DDBJ whole genome shotgun (WGS) entry which is preliminary data.</text>
</comment>
<dbReference type="FunFam" id="1.20.1440.230:FF:000001">
    <property type="entry name" value="Mitochondrial NADH dehydrogenase flavoprotein 1"/>
    <property type="match status" value="1"/>
</dbReference>
<accession>A0A0F9QDQ2</accession>
<feature type="domain" description="NADH-ubiquinone oxidoreductase 51kDa subunit iron-sulphur binding" evidence="7">
    <location>
        <begin position="445"/>
        <end position="490"/>
    </location>
</feature>
<comment type="similarity">
    <text evidence="1">Belongs to the complex I 51 kDa subunit family.</text>
</comment>
<dbReference type="SUPFAM" id="SSF140490">
    <property type="entry name" value="Nqo1C-terminal domain-like"/>
    <property type="match status" value="1"/>
</dbReference>
<proteinExistence type="inferred from homology"/>
<keyword evidence="3" id="KW-0479">Metal-binding</keyword>
<evidence type="ECO:0000259" key="7">
    <source>
        <dbReference type="SMART" id="SM00928"/>
    </source>
</evidence>
<dbReference type="PRINTS" id="PR00419">
    <property type="entry name" value="ADXRDTASE"/>
</dbReference>
<dbReference type="Pfam" id="PF10589">
    <property type="entry name" value="NADH_4Fe-4S"/>
    <property type="match status" value="1"/>
</dbReference>
<dbReference type="InterPro" id="IPR037207">
    <property type="entry name" value="Nuop51_4Fe4S-bd_sf"/>
</dbReference>
<dbReference type="EMBL" id="LAZR01001599">
    <property type="protein sequence ID" value="KKN42170.1"/>
    <property type="molecule type" value="Genomic_DNA"/>
</dbReference>
<keyword evidence="2" id="KW-0004">4Fe-4S</keyword>
<evidence type="ECO:0000256" key="1">
    <source>
        <dbReference type="ARBA" id="ARBA00007523"/>
    </source>
</evidence>
<dbReference type="SUPFAM" id="SSF51971">
    <property type="entry name" value="Nucleotide-binding domain"/>
    <property type="match status" value="2"/>
</dbReference>
<dbReference type="CDD" id="cd02980">
    <property type="entry name" value="TRX_Fd_family"/>
    <property type="match status" value="1"/>
</dbReference>
<dbReference type="SUPFAM" id="SSF142984">
    <property type="entry name" value="Nqo1 middle domain-like"/>
    <property type="match status" value="1"/>
</dbReference>
<sequence length="1051" mass="114686">MKEQITDKYRLHLMLCAGTACVSNKSFKIQEVLEEELKKQGLDKEVLVVMTGCNGFCAVGPVMTVMPDGIFYHTITEDILPHLVEEHFLKGRPVKELMFTPPAEEVVVPKMMDIGFFARQTLIALRNRGLIDPEIIDEYIARDGYKALAKALTEMTAEEIITELKDSGLRGRGGAGFPTGLKWELCRKSKGEVKYIICNADEGDPGAYMDRSIVEADPHSVLEGMLIGARAIGASEGYVYIRGEYPLAMKRLEIAIDQAKEYGLIGENIFDTDFSFNIHVKQGAGAFVCGEETALIASIEGSPPEPKQRPPFPAQSGLWGKPTNINNVETWATVPVIINRGAGWFASIGTETSKGTKVFSLVGKINNTGLVEVPMGITLKEIIYDIGGGIPGGKKFKAVQTGGPSGGCIPASLIDLPVDYEKLTEAGSIMGSGGMIVMDEDTCVVDVAKYFIEFTNDESCGKCTSCRDGSAVLHDILKKICRGEGEESDIQALEDLGNAIKDGSMCGLGQTLPNPVLSTLKYFMDEYTEHIKYKRCSAMVCKSIISSACQHICPLSQDVPSYIGLLAQGKFDEAIKVVRKENPLPLICGRVCHSPCEDKCVAGEWGDPVAIRSLKRFLSDYEMNQGVIVEEKSKAEREERIAVVGSGPGGLTCAYYLALEGYKVTVFESQPVAGGMLALGIPEFRLPKDVLEYEIDRIRKLGVEIKTNTAIGKDIPLDKLKEEYKAVFIAIGAHKGLKMKIPGEEAEGVIDAVEFLRDINLKREVKIGDKVIVVGGGNSAIDAARVAKRLGKDTRILYRRTKAEMPAIKSEIDEAIIEGIDIQFLAAPTKVMSGNGKIEAVECINMELGDIDASGRRRPVPIQGSEFNVDVDTLILAISQEPDVSLLNGNKLNVSKWNTLEVDPETLLTNIEGIFAGGDVITGPNTVTEAMAHGKVAAQMIDKYIRGEKLERKYEVTRPALHVDPVQLSEEEVKSLKKPGMPSAPVAQRIENFEEVELGYKEADAITEAKRCLRCDLEKGEDEVPPEEKAEEEAVAVEEKVEEKAKAEAEE</sequence>
<dbReference type="GO" id="GO:0016491">
    <property type="term" value="F:oxidoreductase activity"/>
    <property type="evidence" value="ECO:0007669"/>
    <property type="project" value="InterPro"/>
</dbReference>
<dbReference type="PANTHER" id="PTHR43578">
    <property type="entry name" value="NADH-QUINONE OXIDOREDUCTASE SUBUNIT F"/>
    <property type="match status" value="1"/>
</dbReference>
<dbReference type="PROSITE" id="PS51257">
    <property type="entry name" value="PROKAR_LIPOPROTEIN"/>
    <property type="match status" value="1"/>
</dbReference>
<dbReference type="InterPro" id="IPR019575">
    <property type="entry name" value="Nuop51_4Fe4S-bd"/>
</dbReference>
<evidence type="ECO:0000256" key="4">
    <source>
        <dbReference type="ARBA" id="ARBA00023004"/>
    </source>
</evidence>
<dbReference type="Pfam" id="PF01257">
    <property type="entry name" value="2Fe-2S_thioredx"/>
    <property type="match status" value="1"/>
</dbReference>
<dbReference type="InterPro" id="IPR028261">
    <property type="entry name" value="DPD_II"/>
</dbReference>
<dbReference type="Pfam" id="PF07992">
    <property type="entry name" value="Pyr_redox_2"/>
    <property type="match status" value="1"/>
</dbReference>
<feature type="region of interest" description="Disordered" evidence="6">
    <location>
        <begin position="1018"/>
        <end position="1051"/>
    </location>
</feature>
<dbReference type="SMART" id="SM00928">
    <property type="entry name" value="NADH_4Fe-4S"/>
    <property type="match status" value="1"/>
</dbReference>
<name>A0A0F9QDQ2_9ZZZZ</name>
<dbReference type="InterPro" id="IPR036249">
    <property type="entry name" value="Thioredoxin-like_sf"/>
</dbReference>
<dbReference type="SUPFAM" id="SSF142019">
    <property type="entry name" value="Nqo1 FMN-binding domain-like"/>
    <property type="match status" value="1"/>
</dbReference>
<dbReference type="Pfam" id="PF14691">
    <property type="entry name" value="Fer4_20"/>
    <property type="match status" value="1"/>
</dbReference>
<dbReference type="Gene3D" id="3.40.50.11540">
    <property type="entry name" value="NADH-ubiquinone oxidoreductase 51kDa subunit"/>
    <property type="match status" value="1"/>
</dbReference>
<organism evidence="8">
    <name type="scientific">marine sediment metagenome</name>
    <dbReference type="NCBI Taxonomy" id="412755"/>
    <lineage>
        <taxon>unclassified sequences</taxon>
        <taxon>metagenomes</taxon>
        <taxon>ecological metagenomes</taxon>
    </lineage>
</organism>
<dbReference type="Gene3D" id="3.10.20.600">
    <property type="match status" value="1"/>
</dbReference>
<reference evidence="8" key="1">
    <citation type="journal article" date="2015" name="Nature">
        <title>Complex archaea that bridge the gap between prokaryotes and eukaryotes.</title>
        <authorList>
            <person name="Spang A."/>
            <person name="Saw J.H."/>
            <person name="Jorgensen S.L."/>
            <person name="Zaremba-Niedzwiedzka K."/>
            <person name="Martijn J."/>
            <person name="Lind A.E."/>
            <person name="van Eijk R."/>
            <person name="Schleper C."/>
            <person name="Guy L."/>
            <person name="Ettema T.J."/>
        </authorList>
    </citation>
    <scope>NUCLEOTIDE SEQUENCE</scope>
</reference>
<feature type="compositionally biased region" description="Basic and acidic residues" evidence="6">
    <location>
        <begin position="1037"/>
        <end position="1051"/>
    </location>
</feature>
<dbReference type="GO" id="GO:0046872">
    <property type="term" value="F:metal ion binding"/>
    <property type="evidence" value="ECO:0007669"/>
    <property type="project" value="UniProtKB-KW"/>
</dbReference>
<dbReference type="InterPro" id="IPR019554">
    <property type="entry name" value="Soluble_ligand-bd"/>
</dbReference>
<dbReference type="Gene3D" id="3.50.50.60">
    <property type="entry name" value="FAD/NAD(P)-binding domain"/>
    <property type="match status" value="2"/>
</dbReference>
<dbReference type="InterPro" id="IPR036188">
    <property type="entry name" value="FAD/NAD-bd_sf"/>
</dbReference>
<dbReference type="Pfam" id="PF10531">
    <property type="entry name" value="SLBB"/>
    <property type="match status" value="1"/>
</dbReference>
<dbReference type="InterPro" id="IPR037225">
    <property type="entry name" value="Nuo51_FMN-bd_sf"/>
</dbReference>
<protein>
    <recommendedName>
        <fullName evidence="7">NADH-ubiquinone oxidoreductase 51kDa subunit iron-sulphur binding domain-containing protein</fullName>
    </recommendedName>
</protein>
<evidence type="ECO:0000256" key="2">
    <source>
        <dbReference type="ARBA" id="ARBA00022485"/>
    </source>
</evidence>
<evidence type="ECO:0000313" key="8">
    <source>
        <dbReference type="EMBL" id="KKN42170.1"/>
    </source>
</evidence>